<dbReference type="Proteomes" id="UP000516421">
    <property type="component" value="Chromosome"/>
</dbReference>
<dbReference type="RefSeq" id="WP_068173243.1">
    <property type="nucleotide sequence ID" value="NZ_CP061538.1"/>
</dbReference>
<gene>
    <name evidence="1" type="ORF">IDM48_01005</name>
</gene>
<sequence>MSDLPTPESLVLTSRAEVATERPARYAKQLVSHMGHKVPVEEIENGHRITFNRDGNFNGYGDVLVFASERGEQLVLLAHADDDERLSRVEGVLGRHLEKFGERDGLKVVFER</sequence>
<keyword evidence="2" id="KW-1185">Reference proteome</keyword>
<accession>A0A7H2BK74</accession>
<dbReference type="EMBL" id="CP061538">
    <property type="protein sequence ID" value="QNV40070.1"/>
    <property type="molecule type" value="Genomic_DNA"/>
</dbReference>
<name>A0A7H2BK74_9MICC</name>
<dbReference type="KEGG" id="rama:IDM48_01005"/>
<organism evidence="1 2">
    <name type="scientific">Rothia amarae</name>
    <dbReference type="NCBI Taxonomy" id="169480"/>
    <lineage>
        <taxon>Bacteria</taxon>
        <taxon>Bacillati</taxon>
        <taxon>Actinomycetota</taxon>
        <taxon>Actinomycetes</taxon>
        <taxon>Micrococcales</taxon>
        <taxon>Micrococcaceae</taxon>
        <taxon>Rothia</taxon>
    </lineage>
</organism>
<protein>
    <submittedName>
        <fullName evidence="1">DUF2218 domain-containing protein</fullName>
    </submittedName>
</protein>
<reference evidence="1 2" key="1">
    <citation type="submission" date="2020-09" db="EMBL/GenBank/DDBJ databases">
        <title>Investigation of environmental microbe.</title>
        <authorList>
            <person name="Ou Y."/>
            <person name="Kang Q."/>
        </authorList>
    </citation>
    <scope>NUCLEOTIDE SEQUENCE [LARGE SCALE GENOMIC DNA]</scope>
    <source>
        <strain evidence="1 2">KJZ-9</strain>
    </source>
</reference>
<dbReference type="Pfam" id="PF09981">
    <property type="entry name" value="DUF2218"/>
    <property type="match status" value="1"/>
</dbReference>
<evidence type="ECO:0000313" key="2">
    <source>
        <dbReference type="Proteomes" id="UP000516421"/>
    </source>
</evidence>
<dbReference type="InterPro" id="IPR014543">
    <property type="entry name" value="UCP028291"/>
</dbReference>
<dbReference type="Gene3D" id="3.30.310.50">
    <property type="entry name" value="Alpha-D-phosphohexomutase, C-terminal domain"/>
    <property type="match status" value="1"/>
</dbReference>
<evidence type="ECO:0000313" key="1">
    <source>
        <dbReference type="EMBL" id="QNV40070.1"/>
    </source>
</evidence>
<proteinExistence type="predicted"/>
<dbReference type="AlphaFoldDB" id="A0A7H2BK74"/>